<dbReference type="GO" id="GO:0004519">
    <property type="term" value="F:endonuclease activity"/>
    <property type="evidence" value="ECO:0007669"/>
    <property type="project" value="UniProtKB-KW"/>
</dbReference>
<comment type="subcellular location">
    <subcellularLocation>
        <location evidence="6">Nucleus</location>
    </subcellularLocation>
</comment>
<comment type="catalytic activity">
    <reaction evidence="4">
        <text>a 5'-end triphospho-ribonucleoside in mRNA + H2O = a 5'-end phospho-ribonucleoside in mRNA + diphosphate + H(+)</text>
        <dbReference type="Rhea" id="RHEA:78683"/>
        <dbReference type="Rhea" id="RHEA-COMP:15692"/>
        <dbReference type="Rhea" id="RHEA-COMP:17164"/>
        <dbReference type="ChEBI" id="CHEBI:15377"/>
        <dbReference type="ChEBI" id="CHEBI:15378"/>
        <dbReference type="ChEBI" id="CHEBI:33019"/>
        <dbReference type="ChEBI" id="CHEBI:138282"/>
        <dbReference type="ChEBI" id="CHEBI:167618"/>
    </reaction>
    <physiologicalReaction direction="left-to-right" evidence="4">
        <dbReference type="Rhea" id="RHEA:78684"/>
    </physiologicalReaction>
</comment>
<comment type="function">
    <text evidence="6">Decapping enzyme for NAD-capped RNAs: specifically hydrolyzes the nicotinamide adenine dinucleotide (NAD) cap from a subset of RNAs by removing the entire NAD moiety from the 5'-end of an NAD-capped RNA.</text>
</comment>
<dbReference type="GO" id="GO:0000166">
    <property type="term" value="F:nucleotide binding"/>
    <property type="evidence" value="ECO:0007669"/>
    <property type="project" value="UniProtKB-KW"/>
</dbReference>
<dbReference type="GO" id="GO:0110155">
    <property type="term" value="P:NAD-cap decapping"/>
    <property type="evidence" value="ECO:0007669"/>
    <property type="project" value="TreeGrafter"/>
</dbReference>
<keyword evidence="6" id="KW-0547">Nucleotide-binding</keyword>
<feature type="domain" description="RAI1-like" evidence="7">
    <location>
        <begin position="21"/>
        <end position="349"/>
    </location>
</feature>
<evidence type="ECO:0000313" key="8">
    <source>
        <dbReference type="EMBL" id="KAJ1725109.1"/>
    </source>
</evidence>
<comment type="cofactor">
    <cofactor evidence="1 6">
        <name>a divalent metal cation</name>
        <dbReference type="ChEBI" id="CHEBI:60240"/>
    </cofactor>
</comment>
<comment type="caution">
    <text evidence="8">The sequence shown here is derived from an EMBL/GenBank/DDBJ whole genome shotgun (WGS) entry which is preliminary data.</text>
</comment>
<evidence type="ECO:0000256" key="6">
    <source>
        <dbReference type="RuleBase" id="RU367113"/>
    </source>
</evidence>
<dbReference type="GO" id="GO:0046872">
    <property type="term" value="F:metal ion binding"/>
    <property type="evidence" value="ECO:0007669"/>
    <property type="project" value="UniProtKB-KW"/>
</dbReference>
<evidence type="ECO:0000313" key="9">
    <source>
        <dbReference type="Proteomes" id="UP001149813"/>
    </source>
</evidence>
<gene>
    <name evidence="8" type="primary">RAI1</name>
    <name evidence="8" type="ORF">LPJ53_000672</name>
</gene>
<comment type="similarity">
    <text evidence="2 6">Belongs to the DXO/Dom3Z family.</text>
</comment>
<keyword evidence="6" id="KW-0378">Hydrolase</keyword>
<keyword evidence="6" id="KW-0694">RNA-binding</keyword>
<dbReference type="AlphaFoldDB" id="A0A9W8CTK6"/>
<sequence>MQRFAVHPLSKYRRAPPAFTEPRELLSFSYDNKRTQHMDNRELKYYHPPTLDPPPSLFHNFSQQIRRDPSVNEHIDGLLTALLSLPSHPASDFVMYRGMLTRLFVTPYCLRDAWSMNATRIGQTIYIEDHVTDETIAQRGGSSEMHEKLMYSGYRFETLCVVPETPATDEMLQQRLDAVVDTHCEYCSVFETQLGSHRIVSGAEVDCIDGPKPDHHPSRQYRELKTAHILDTPRKRESFDRFKLLKFWAQSFIAGIPQVTVGYRDADGVLRQVEDIRTQDMPRRVRGQPRMWDPNVCLNFADQVLSYIKTHMRMEGPETQYRITYDPQTQEIGIVSIDPSEPSFLTPDFLASLGNKNK</sequence>
<evidence type="ECO:0000256" key="5">
    <source>
        <dbReference type="ARBA" id="ARBA00048124"/>
    </source>
</evidence>
<dbReference type="Proteomes" id="UP001149813">
    <property type="component" value="Unassembled WGS sequence"/>
</dbReference>
<accession>A0A9W8CTK6</accession>
<keyword evidence="6" id="KW-0479">Metal-binding</keyword>
<organism evidence="8 9">
    <name type="scientific">Coemansia erecta</name>
    <dbReference type="NCBI Taxonomy" id="147472"/>
    <lineage>
        <taxon>Eukaryota</taxon>
        <taxon>Fungi</taxon>
        <taxon>Fungi incertae sedis</taxon>
        <taxon>Zoopagomycota</taxon>
        <taxon>Kickxellomycotina</taxon>
        <taxon>Kickxellomycetes</taxon>
        <taxon>Kickxellales</taxon>
        <taxon>Kickxellaceae</taxon>
        <taxon>Coemansia</taxon>
    </lineage>
</organism>
<dbReference type="OrthoDB" id="5853397at2759"/>
<dbReference type="PANTHER" id="PTHR12395">
    <property type="entry name" value="DOM-3 RELATED"/>
    <property type="match status" value="1"/>
</dbReference>
<evidence type="ECO:0000256" key="3">
    <source>
        <dbReference type="ARBA" id="ARBA00044676"/>
    </source>
</evidence>
<evidence type="ECO:0000256" key="2">
    <source>
        <dbReference type="ARBA" id="ARBA00006562"/>
    </source>
</evidence>
<dbReference type="GO" id="GO:0005634">
    <property type="term" value="C:nucleus"/>
    <property type="evidence" value="ECO:0007669"/>
    <property type="project" value="UniProtKB-SubCell"/>
</dbReference>
<protein>
    <recommendedName>
        <fullName evidence="6">Decapping nuclease</fullName>
        <ecNumber evidence="6">3.6.1.-</ecNumber>
    </recommendedName>
</protein>
<dbReference type="Pfam" id="PF08652">
    <property type="entry name" value="RAI1"/>
    <property type="match status" value="1"/>
</dbReference>
<dbReference type="PANTHER" id="PTHR12395:SF9">
    <property type="entry name" value="DECAPPING AND EXORIBONUCLEASE PROTEIN"/>
    <property type="match status" value="1"/>
</dbReference>
<evidence type="ECO:0000256" key="4">
    <source>
        <dbReference type="ARBA" id="ARBA00044692"/>
    </source>
</evidence>
<reference evidence="8" key="1">
    <citation type="submission" date="2022-07" db="EMBL/GenBank/DDBJ databases">
        <title>Phylogenomic reconstructions and comparative analyses of Kickxellomycotina fungi.</title>
        <authorList>
            <person name="Reynolds N.K."/>
            <person name="Stajich J.E."/>
            <person name="Barry K."/>
            <person name="Grigoriev I.V."/>
            <person name="Crous P."/>
            <person name="Smith M.E."/>
        </authorList>
    </citation>
    <scope>NUCLEOTIDE SEQUENCE</scope>
    <source>
        <strain evidence="8">NBRC 32514</strain>
    </source>
</reference>
<dbReference type="GO" id="GO:0000956">
    <property type="term" value="P:nuclear-transcribed mRNA catabolic process"/>
    <property type="evidence" value="ECO:0007669"/>
    <property type="project" value="TreeGrafter"/>
</dbReference>
<keyword evidence="8" id="KW-0255">Endonuclease</keyword>
<evidence type="ECO:0000259" key="7">
    <source>
        <dbReference type="Pfam" id="PF08652"/>
    </source>
</evidence>
<keyword evidence="6" id="KW-0539">Nucleus</keyword>
<dbReference type="GO" id="GO:0005829">
    <property type="term" value="C:cytosol"/>
    <property type="evidence" value="ECO:0007669"/>
    <property type="project" value="TreeGrafter"/>
</dbReference>
<dbReference type="GO" id="GO:0034353">
    <property type="term" value="F:mRNA 5'-diphosphatase activity"/>
    <property type="evidence" value="ECO:0007669"/>
    <property type="project" value="TreeGrafter"/>
</dbReference>
<dbReference type="InterPro" id="IPR013961">
    <property type="entry name" value="RAI1"/>
</dbReference>
<name>A0A9W8CTK6_9FUNG</name>
<comment type="catalytic activity">
    <reaction evidence="5">
        <text>a 5'-end NAD(+)-phospho-ribonucleoside in mRNA + H2O = a 5'-end phospho-ribonucleoside in mRNA + NAD(+) + H(+)</text>
        <dbReference type="Rhea" id="RHEA:60880"/>
        <dbReference type="Rhea" id="RHEA-COMP:15692"/>
        <dbReference type="Rhea" id="RHEA-COMP:15698"/>
        <dbReference type="ChEBI" id="CHEBI:15377"/>
        <dbReference type="ChEBI" id="CHEBI:15378"/>
        <dbReference type="ChEBI" id="CHEBI:57540"/>
        <dbReference type="ChEBI" id="CHEBI:138282"/>
        <dbReference type="ChEBI" id="CHEBI:144029"/>
    </reaction>
    <physiologicalReaction direction="left-to-right" evidence="5">
        <dbReference type="Rhea" id="RHEA:60881"/>
    </physiologicalReaction>
</comment>
<evidence type="ECO:0000256" key="1">
    <source>
        <dbReference type="ARBA" id="ARBA00001968"/>
    </source>
</evidence>
<comment type="catalytic activity">
    <reaction evidence="3">
        <text>a 5'-end (N(7)-methyl 5'-triphosphoguanosine)-ribonucleoside-ribonucleotide in mRNA + H2O = a (N(7)-methyl 5'-triphosphoguanosine)-nucleoside + a 5'-end phospho-ribonucleoside in mRNA + H(+)</text>
        <dbReference type="Rhea" id="RHEA:66928"/>
        <dbReference type="Rhea" id="RHEA-COMP:15692"/>
        <dbReference type="Rhea" id="RHEA-COMP:17313"/>
        <dbReference type="ChEBI" id="CHEBI:15377"/>
        <dbReference type="ChEBI" id="CHEBI:15378"/>
        <dbReference type="ChEBI" id="CHEBI:138282"/>
        <dbReference type="ChEBI" id="CHEBI:172876"/>
        <dbReference type="ChEBI" id="CHEBI:172877"/>
    </reaction>
    <physiologicalReaction direction="left-to-right" evidence="3">
        <dbReference type="Rhea" id="RHEA:66929"/>
    </physiologicalReaction>
</comment>
<dbReference type="EC" id="3.6.1.-" evidence="6"/>
<dbReference type="GO" id="GO:0003723">
    <property type="term" value="F:RNA binding"/>
    <property type="evidence" value="ECO:0007669"/>
    <property type="project" value="UniProtKB-KW"/>
</dbReference>
<dbReference type="EMBL" id="JANBOJ010000012">
    <property type="protein sequence ID" value="KAJ1725109.1"/>
    <property type="molecule type" value="Genomic_DNA"/>
</dbReference>
<dbReference type="InterPro" id="IPR039039">
    <property type="entry name" value="RAI1-like_fam"/>
</dbReference>
<keyword evidence="6" id="KW-0540">Nuclease</keyword>
<keyword evidence="9" id="KW-1185">Reference proteome</keyword>
<proteinExistence type="inferred from homology"/>